<organism evidence="15 16">
    <name type="scientific">Isosphaera pallida (strain ATCC 43644 / DSM 9630 / IS1B)</name>
    <dbReference type="NCBI Taxonomy" id="575540"/>
    <lineage>
        <taxon>Bacteria</taxon>
        <taxon>Pseudomonadati</taxon>
        <taxon>Planctomycetota</taxon>
        <taxon>Planctomycetia</taxon>
        <taxon>Isosphaerales</taxon>
        <taxon>Isosphaeraceae</taxon>
        <taxon>Isosphaera</taxon>
    </lineage>
</organism>
<feature type="binding site" evidence="9">
    <location>
        <position position="396"/>
    </location>
    <ligand>
        <name>4-amino-2-methyl-5-(diphosphooxymethyl)pyrimidine</name>
        <dbReference type="ChEBI" id="CHEBI:57841"/>
    </ligand>
</feature>
<dbReference type="UniPathway" id="UPA00060">
    <property type="reaction ID" value="UER00141"/>
</dbReference>
<reference key="1">
    <citation type="submission" date="2010-11" db="EMBL/GenBank/DDBJ databases">
        <title>The complete sequence of chromosome of Isophaera pallida ATCC 43644.</title>
        <authorList>
            <consortium name="US DOE Joint Genome Institute (JGI-PGF)"/>
            <person name="Lucas S."/>
            <person name="Copeland A."/>
            <person name="Lapidus A."/>
            <person name="Bruce D."/>
            <person name="Goodwin L."/>
            <person name="Pitluck S."/>
            <person name="Kyrpides N."/>
            <person name="Mavromatis K."/>
            <person name="Pagani I."/>
            <person name="Ivanova N."/>
            <person name="Saunders E."/>
            <person name="Brettin T."/>
            <person name="Detter J.C."/>
            <person name="Han C."/>
            <person name="Tapia R."/>
            <person name="Land M."/>
            <person name="Hauser L."/>
            <person name="Markowitz V."/>
            <person name="Cheng J.-F."/>
            <person name="Hugenholtz P."/>
            <person name="Woyke T."/>
            <person name="Wu D."/>
            <person name="Eisen J.A."/>
        </authorList>
    </citation>
    <scope>NUCLEOTIDE SEQUENCE</scope>
    <source>
        <strain>ATCC 43644</strain>
    </source>
</reference>
<keyword evidence="2 9" id="KW-0808">Transferase</keyword>
<evidence type="ECO:0000256" key="6">
    <source>
        <dbReference type="ARBA" id="ARBA00047334"/>
    </source>
</evidence>
<feature type="domain" description="Clp R" evidence="14">
    <location>
        <begin position="1"/>
        <end position="169"/>
    </location>
</feature>
<evidence type="ECO:0000256" key="12">
    <source>
        <dbReference type="RuleBase" id="RU004253"/>
    </source>
</evidence>
<dbReference type="InterPro" id="IPR036628">
    <property type="entry name" value="Clp_N_dom_sf"/>
</dbReference>
<evidence type="ECO:0000256" key="5">
    <source>
        <dbReference type="ARBA" id="ARBA00022977"/>
    </source>
</evidence>
<keyword evidence="16" id="KW-1185">Reference proteome</keyword>
<dbReference type="SUPFAM" id="SSF51391">
    <property type="entry name" value="Thiamin phosphate synthase"/>
    <property type="match status" value="1"/>
</dbReference>
<evidence type="ECO:0000256" key="11">
    <source>
        <dbReference type="RuleBase" id="RU003826"/>
    </source>
</evidence>
<sequence>MRDALTPAAQRLVDQAHRRAQARSSPLTEPGDLLAALADQPESKAGELLADHGLRAEELLSALGFSVANSDRVGPDESVAEPNVVPGEPPRDAEAPGKPTNEPPDSLDFRAVLNEARSIARRWDRNHPVSSEHLLLALVEYSLPLRTLLVRAGVQVEALVEAIRTLIHEDIGPIEVEDEPFRLDLGDAADDHELARILDASGNRAREALRVIEDYVRFALDDPMLTRRLKDVRHRLSQALAGLDDQTLLAARDTPGDVGTHIMTPEERLREHPRAVLTANFKRLGEALRTLEEYCKIRNVWLSGRFEVLRYDVYTLEKMVATAIRSQRGLGKARLYLLVGGLPTLGDLTWVVGEALEGGVDVVQLREKGVEDRVWLERAREVRLLTARAGATFVVNDRCDLARLAGADGVHLGQTDLTVRDARRLLGGAPLIGVSTHDPSQIRRAVLDAANYLGVGPVFPSGTKSFDSSEIVGLGLVRHAAETTTLPWFALGGIDESNLDDVLEAGARRVAVSGALLRAGSPRKVARSLKDRLEQAVAISSDEED</sequence>
<evidence type="ECO:0000256" key="13">
    <source>
        <dbReference type="SAM" id="MobiDB-lite"/>
    </source>
</evidence>
<dbReference type="HAMAP" id="MF_00097">
    <property type="entry name" value="TMP_synthase"/>
    <property type="match status" value="1"/>
</dbReference>
<dbReference type="CDD" id="cd00564">
    <property type="entry name" value="TMP_TenI"/>
    <property type="match status" value="1"/>
</dbReference>
<comment type="catalytic activity">
    <reaction evidence="7 9 11">
        <text>2-(2-carboxy-4-methylthiazol-5-yl)ethyl phosphate + 4-amino-2-methyl-5-(diphosphooxymethyl)pyrimidine + 2 H(+) = thiamine phosphate + CO2 + diphosphate</text>
        <dbReference type="Rhea" id="RHEA:47848"/>
        <dbReference type="ChEBI" id="CHEBI:15378"/>
        <dbReference type="ChEBI" id="CHEBI:16526"/>
        <dbReference type="ChEBI" id="CHEBI:33019"/>
        <dbReference type="ChEBI" id="CHEBI:37575"/>
        <dbReference type="ChEBI" id="CHEBI:57841"/>
        <dbReference type="ChEBI" id="CHEBI:62890"/>
        <dbReference type="EC" id="2.5.1.3"/>
    </reaction>
</comment>
<comment type="cofactor">
    <cofactor evidence="9">
        <name>Mg(2+)</name>
        <dbReference type="ChEBI" id="CHEBI:18420"/>
    </cofactor>
    <text evidence="9">Binds 1 Mg(2+) ion per subunit.</text>
</comment>
<feature type="binding site" evidence="9">
    <location>
        <position position="435"/>
    </location>
    <ligand>
        <name>4-amino-2-methyl-5-(diphosphooxymethyl)pyrimidine</name>
        <dbReference type="ChEBI" id="CHEBI:57841"/>
    </ligand>
</feature>
<dbReference type="GO" id="GO:0000287">
    <property type="term" value="F:magnesium ion binding"/>
    <property type="evidence" value="ECO:0007669"/>
    <property type="project" value="UniProtKB-UniRule"/>
</dbReference>
<comment type="pathway">
    <text evidence="1 9 12">Cofactor biosynthesis; thiamine diphosphate biosynthesis; thiamine phosphate from 4-amino-2-methyl-5-diphosphomethylpyrimidine and 4-methyl-5-(2-phosphoethyl)-thiazole: step 1/1.</text>
</comment>
<dbReference type="PANTHER" id="PTHR20857:SF15">
    <property type="entry name" value="THIAMINE-PHOSPHATE SYNTHASE"/>
    <property type="match status" value="1"/>
</dbReference>
<evidence type="ECO:0000259" key="14">
    <source>
        <dbReference type="PROSITE" id="PS51903"/>
    </source>
</evidence>
<evidence type="ECO:0000313" key="16">
    <source>
        <dbReference type="Proteomes" id="UP000008631"/>
    </source>
</evidence>
<feature type="region of interest" description="Disordered" evidence="13">
    <location>
        <begin position="71"/>
        <end position="106"/>
    </location>
</feature>
<reference evidence="15 16" key="2">
    <citation type="journal article" date="2011" name="Stand. Genomic Sci.">
        <title>Complete genome sequence of Isosphaera pallida type strain (IS1B).</title>
        <authorList>
            <consortium name="US DOE Joint Genome Institute (JGI-PGF)"/>
            <person name="Goker M."/>
            <person name="Cleland D."/>
            <person name="Saunders E."/>
            <person name="Lapidus A."/>
            <person name="Nolan M."/>
            <person name="Lucas S."/>
            <person name="Hammon N."/>
            <person name="Deshpande S."/>
            <person name="Cheng J.F."/>
            <person name="Tapia R."/>
            <person name="Han C."/>
            <person name="Goodwin L."/>
            <person name="Pitluck S."/>
            <person name="Liolios K."/>
            <person name="Pagani I."/>
            <person name="Ivanova N."/>
            <person name="Mavromatis K."/>
            <person name="Pati A."/>
            <person name="Chen A."/>
            <person name="Palaniappan K."/>
            <person name="Land M."/>
            <person name="Hauser L."/>
            <person name="Chang Y.J."/>
            <person name="Jeffries C.D."/>
            <person name="Detter J.C."/>
            <person name="Beck B."/>
            <person name="Woyke T."/>
            <person name="Bristow J."/>
            <person name="Eisen J.A."/>
            <person name="Markowitz V."/>
            <person name="Hugenholtz P."/>
            <person name="Kyrpides N.C."/>
            <person name="Klenk H.P."/>
        </authorList>
    </citation>
    <scope>NUCLEOTIDE SEQUENCE [LARGE SCALE GENOMIC DNA]</scope>
    <source>
        <strain evidence="16">ATCC 43644 / DSM 9630 / IS1B</strain>
    </source>
</reference>
<keyword evidence="3 9" id="KW-0479">Metal-binding</keyword>
<dbReference type="STRING" id="575540.Isop_2901"/>
<dbReference type="SUPFAM" id="SSF81923">
    <property type="entry name" value="Double Clp-N motif"/>
    <property type="match status" value="1"/>
</dbReference>
<dbReference type="NCBIfam" id="NF002727">
    <property type="entry name" value="PRK02615.1"/>
    <property type="match status" value="1"/>
</dbReference>
<keyword evidence="4 9" id="KW-0460">Magnesium</keyword>
<dbReference type="AlphaFoldDB" id="E8R1P8"/>
<comment type="catalytic activity">
    <reaction evidence="6 9 11">
        <text>4-methyl-5-(2-phosphooxyethyl)-thiazole + 4-amino-2-methyl-5-(diphosphooxymethyl)pyrimidine + H(+) = thiamine phosphate + diphosphate</text>
        <dbReference type="Rhea" id="RHEA:22328"/>
        <dbReference type="ChEBI" id="CHEBI:15378"/>
        <dbReference type="ChEBI" id="CHEBI:33019"/>
        <dbReference type="ChEBI" id="CHEBI:37575"/>
        <dbReference type="ChEBI" id="CHEBI:57841"/>
        <dbReference type="ChEBI" id="CHEBI:58296"/>
        <dbReference type="EC" id="2.5.1.3"/>
    </reaction>
</comment>
<proteinExistence type="inferred from homology"/>
<evidence type="ECO:0000256" key="4">
    <source>
        <dbReference type="ARBA" id="ARBA00022842"/>
    </source>
</evidence>
<dbReference type="PROSITE" id="PS51903">
    <property type="entry name" value="CLP_R"/>
    <property type="match status" value="1"/>
</dbReference>
<evidence type="ECO:0000256" key="2">
    <source>
        <dbReference type="ARBA" id="ARBA00022679"/>
    </source>
</evidence>
<dbReference type="GO" id="GO:0004789">
    <property type="term" value="F:thiamine-phosphate diphosphorylase activity"/>
    <property type="evidence" value="ECO:0007669"/>
    <property type="project" value="UniProtKB-UniRule"/>
</dbReference>
<dbReference type="EC" id="2.5.1.3" evidence="9"/>
<name>E8R1P8_ISOPI</name>
<feature type="binding site" evidence="9">
    <location>
        <begin position="461"/>
        <end position="463"/>
    </location>
    <ligand>
        <name>2-[(2R,5Z)-2-carboxy-4-methylthiazol-5(2H)-ylidene]ethyl phosphate</name>
        <dbReference type="ChEBI" id="CHEBI:62899"/>
    </ligand>
</feature>
<dbReference type="PANTHER" id="PTHR20857">
    <property type="entry name" value="THIAMINE-PHOSPHATE PYROPHOSPHORYLASE"/>
    <property type="match status" value="1"/>
</dbReference>
<dbReference type="eggNOG" id="COG0352">
    <property type="taxonomic scope" value="Bacteria"/>
</dbReference>
<feature type="binding site" evidence="9">
    <location>
        <position position="416"/>
    </location>
    <ligand>
        <name>Mg(2+)</name>
        <dbReference type="ChEBI" id="CHEBI:18420"/>
    </ligand>
</feature>
<dbReference type="EMBL" id="CP002353">
    <property type="protein sequence ID" value="ADV63466.1"/>
    <property type="molecule type" value="Genomic_DNA"/>
</dbReference>
<evidence type="ECO:0000256" key="9">
    <source>
        <dbReference type="HAMAP-Rule" id="MF_00097"/>
    </source>
</evidence>
<dbReference type="GO" id="GO:0009229">
    <property type="term" value="P:thiamine diphosphate biosynthetic process"/>
    <property type="evidence" value="ECO:0007669"/>
    <property type="project" value="UniProtKB-UniRule"/>
</dbReference>
<keyword evidence="5 9" id="KW-0784">Thiamine biosynthesis</keyword>
<comment type="caution">
    <text evidence="9">Lacks conserved residue(s) required for the propagation of feature annotation.</text>
</comment>
<accession>E8R1P8</accession>
<dbReference type="Gene3D" id="3.20.20.70">
    <property type="entry name" value="Aldolase class I"/>
    <property type="match status" value="1"/>
</dbReference>
<dbReference type="GO" id="GO:0009228">
    <property type="term" value="P:thiamine biosynthetic process"/>
    <property type="evidence" value="ECO:0007669"/>
    <property type="project" value="UniProtKB-KW"/>
</dbReference>
<dbReference type="InterPro" id="IPR034291">
    <property type="entry name" value="TMP_synthase"/>
</dbReference>
<evidence type="ECO:0000256" key="10">
    <source>
        <dbReference type="PROSITE-ProRule" id="PRU01251"/>
    </source>
</evidence>
<dbReference type="Pfam" id="PF17792">
    <property type="entry name" value="ThiD2"/>
    <property type="match status" value="1"/>
</dbReference>
<comment type="catalytic activity">
    <reaction evidence="8 9 11">
        <text>2-[(2R,5Z)-2-carboxy-4-methylthiazol-5(2H)-ylidene]ethyl phosphate + 4-amino-2-methyl-5-(diphosphooxymethyl)pyrimidine + 2 H(+) = thiamine phosphate + CO2 + diphosphate</text>
        <dbReference type="Rhea" id="RHEA:47844"/>
        <dbReference type="ChEBI" id="CHEBI:15378"/>
        <dbReference type="ChEBI" id="CHEBI:16526"/>
        <dbReference type="ChEBI" id="CHEBI:33019"/>
        <dbReference type="ChEBI" id="CHEBI:37575"/>
        <dbReference type="ChEBI" id="CHEBI:57841"/>
        <dbReference type="ChEBI" id="CHEBI:62899"/>
        <dbReference type="EC" id="2.5.1.3"/>
    </reaction>
</comment>
<dbReference type="Gene3D" id="1.10.1780.10">
    <property type="entry name" value="Clp, N-terminal domain"/>
    <property type="match status" value="1"/>
</dbReference>
<dbReference type="GO" id="GO:0005737">
    <property type="term" value="C:cytoplasm"/>
    <property type="evidence" value="ECO:0007669"/>
    <property type="project" value="TreeGrafter"/>
</dbReference>
<dbReference type="InterPro" id="IPR041397">
    <property type="entry name" value="ThiD2"/>
</dbReference>
<evidence type="ECO:0000256" key="7">
    <source>
        <dbReference type="ARBA" id="ARBA00047851"/>
    </source>
</evidence>
<dbReference type="HOGENOM" id="CLU_521660_0_0_0"/>
<feature type="binding site" evidence="9">
    <location>
        <position position="493"/>
    </location>
    <ligand>
        <name>2-[(2R,5Z)-2-carboxy-4-methylthiazol-5(2H)-ylidene]ethyl phosphate</name>
        <dbReference type="ChEBI" id="CHEBI:62899"/>
    </ligand>
</feature>
<dbReference type="NCBIfam" id="TIGR00693">
    <property type="entry name" value="thiE"/>
    <property type="match status" value="1"/>
</dbReference>
<dbReference type="InParanoid" id="E8R1P8"/>
<dbReference type="InterPro" id="IPR036206">
    <property type="entry name" value="ThiamineP_synth_sf"/>
</dbReference>
<protein>
    <recommendedName>
        <fullName evidence="9">Thiamine-phosphate synthase</fullName>
        <shortName evidence="9">TP synthase</shortName>
        <shortName evidence="9">TPS</shortName>
        <ecNumber evidence="9">2.5.1.3</ecNumber>
    </recommendedName>
    <alternativeName>
        <fullName evidence="9">Thiamine-phosphate pyrophosphorylase</fullName>
        <shortName evidence="9">TMP pyrophosphorylase</shortName>
        <shortName evidence="9">TMP-PPase</shortName>
    </alternativeName>
</protein>
<feature type="binding site" evidence="9">
    <location>
        <position position="397"/>
    </location>
    <ligand>
        <name>Mg(2+)</name>
        <dbReference type="ChEBI" id="CHEBI:18420"/>
    </ligand>
</feature>
<evidence type="ECO:0000256" key="1">
    <source>
        <dbReference type="ARBA" id="ARBA00005165"/>
    </source>
</evidence>
<dbReference type="Proteomes" id="UP000008631">
    <property type="component" value="Chromosome"/>
</dbReference>
<dbReference type="InterPro" id="IPR004176">
    <property type="entry name" value="Clp_R_N"/>
</dbReference>
<comment type="similarity">
    <text evidence="9 11">Belongs to the thiamine-phosphate synthase family.</text>
</comment>
<dbReference type="OrthoDB" id="9812206at2"/>
<comment type="function">
    <text evidence="9">Condenses 4-methyl-5-(beta-hydroxyethyl)thiazole monophosphate (THZ-P) and 2-methyl-4-amino-5-hydroxymethyl pyrimidine pyrophosphate (HMP-PP) to form thiamine monophosphate (TMP).</text>
</comment>
<evidence type="ECO:0000256" key="3">
    <source>
        <dbReference type="ARBA" id="ARBA00022723"/>
    </source>
</evidence>
<dbReference type="RefSeq" id="WP_013565754.1">
    <property type="nucleotide sequence ID" value="NC_014962.1"/>
</dbReference>
<dbReference type="InterPro" id="IPR013785">
    <property type="entry name" value="Aldolase_TIM"/>
</dbReference>
<dbReference type="KEGG" id="ipa:Isop_2901"/>
<evidence type="ECO:0000313" key="15">
    <source>
        <dbReference type="EMBL" id="ADV63466.1"/>
    </source>
</evidence>
<feature type="binding site" evidence="9">
    <location>
        <begin position="364"/>
        <end position="368"/>
    </location>
    <ligand>
        <name>4-amino-2-methyl-5-(diphosphooxymethyl)pyrimidine</name>
        <dbReference type="ChEBI" id="CHEBI:57841"/>
    </ligand>
</feature>
<feature type="binding site" evidence="9">
    <location>
        <position position="464"/>
    </location>
    <ligand>
        <name>4-amino-2-methyl-5-(diphosphooxymethyl)pyrimidine</name>
        <dbReference type="ChEBI" id="CHEBI:57841"/>
    </ligand>
</feature>
<gene>
    <name evidence="9" type="primary">thiE</name>
    <name evidence="15" type="ordered locus">Isop_2901</name>
</gene>
<evidence type="ECO:0000256" key="8">
    <source>
        <dbReference type="ARBA" id="ARBA00047883"/>
    </source>
</evidence>
<keyword evidence="10" id="KW-0677">Repeat</keyword>
<dbReference type="InterPro" id="IPR022998">
    <property type="entry name" value="ThiamineP_synth_TenI"/>
</dbReference>
<dbReference type="Pfam" id="PF02581">
    <property type="entry name" value="TMP-TENI"/>
    <property type="match status" value="1"/>
</dbReference>